<keyword evidence="3" id="KW-0489">Methyltransferase</keyword>
<dbReference type="InterPro" id="IPR029063">
    <property type="entry name" value="SAM-dependent_MTases_sf"/>
</dbReference>
<feature type="domain" description="Methyltransferase type 11" evidence="2">
    <location>
        <begin position="43"/>
        <end position="133"/>
    </location>
</feature>
<dbReference type="OrthoDB" id="9804312at2"/>
<sequence length="205" mass="23317">MEDFWNNRYKEKDFAYGKNPNVYFKNTIDKLSLEGTLLLPAEGEGRNAVYAAKKGLNVVAFDISEEGKNKAMELANSEHVDIDYEVGELKQLYLKKNSFDALALIYAHFPANEKEKLHKDLAELIKPNGYLILEGFSFNNLELREKNPKVGGPANREMLYSKQEITDTFTDFEIIELEEALIELNEGSFHNGLASVIRFTGKKKA</sequence>
<name>A0A4Q0XGK9_9FLAO</name>
<keyword evidence="1 3" id="KW-0808">Transferase</keyword>
<evidence type="ECO:0000313" key="3">
    <source>
        <dbReference type="EMBL" id="RXJ49477.1"/>
    </source>
</evidence>
<dbReference type="InterPro" id="IPR013216">
    <property type="entry name" value="Methyltransf_11"/>
</dbReference>
<dbReference type="RefSeq" id="WP_129017878.1">
    <property type="nucleotide sequence ID" value="NZ_SDDZ01000007.1"/>
</dbReference>
<accession>A0A4Q0XGK9</accession>
<comment type="caution">
    <text evidence="3">The sequence shown here is derived from an EMBL/GenBank/DDBJ whole genome shotgun (WGS) entry which is preliminary data.</text>
</comment>
<dbReference type="SUPFAM" id="SSF53335">
    <property type="entry name" value="S-adenosyl-L-methionine-dependent methyltransferases"/>
    <property type="match status" value="1"/>
</dbReference>
<gene>
    <name evidence="3" type="ORF">ESZ48_12775</name>
</gene>
<evidence type="ECO:0000259" key="2">
    <source>
        <dbReference type="Pfam" id="PF08241"/>
    </source>
</evidence>
<protein>
    <submittedName>
        <fullName evidence="3">Class I SAM-dependent methyltransferase</fullName>
    </submittedName>
</protein>
<reference evidence="3 4" key="1">
    <citation type="submission" date="2019-01" db="EMBL/GenBank/DDBJ databases">
        <title>Genome sequence of the Antarctic species Gelidibacter gilvus ACAM 158(T).</title>
        <authorList>
            <person name="Bowman J.P."/>
        </authorList>
    </citation>
    <scope>NUCLEOTIDE SEQUENCE [LARGE SCALE GENOMIC DNA]</scope>
    <source>
        <strain evidence="3 4">IC158</strain>
    </source>
</reference>
<dbReference type="CDD" id="cd02440">
    <property type="entry name" value="AdoMet_MTases"/>
    <property type="match status" value="1"/>
</dbReference>
<dbReference type="GO" id="GO:0032259">
    <property type="term" value="P:methylation"/>
    <property type="evidence" value="ECO:0007669"/>
    <property type="project" value="UniProtKB-KW"/>
</dbReference>
<dbReference type="Proteomes" id="UP000289792">
    <property type="component" value="Unassembled WGS sequence"/>
</dbReference>
<dbReference type="GO" id="GO:0008757">
    <property type="term" value="F:S-adenosylmethionine-dependent methyltransferase activity"/>
    <property type="evidence" value="ECO:0007669"/>
    <property type="project" value="InterPro"/>
</dbReference>
<dbReference type="PANTHER" id="PTHR43861:SF3">
    <property type="entry name" value="PUTATIVE (AFU_ORTHOLOGUE AFUA_2G14390)-RELATED"/>
    <property type="match status" value="1"/>
</dbReference>
<dbReference type="EMBL" id="SDDZ01000007">
    <property type="protein sequence ID" value="RXJ49477.1"/>
    <property type="molecule type" value="Genomic_DNA"/>
</dbReference>
<keyword evidence="4" id="KW-1185">Reference proteome</keyword>
<organism evidence="3 4">
    <name type="scientific">Gelidibacter gilvus</name>
    <dbReference type="NCBI Taxonomy" id="59602"/>
    <lineage>
        <taxon>Bacteria</taxon>
        <taxon>Pseudomonadati</taxon>
        <taxon>Bacteroidota</taxon>
        <taxon>Flavobacteriia</taxon>
        <taxon>Flavobacteriales</taxon>
        <taxon>Flavobacteriaceae</taxon>
        <taxon>Gelidibacter</taxon>
    </lineage>
</organism>
<dbReference type="PANTHER" id="PTHR43861">
    <property type="entry name" value="TRANS-ACONITATE 2-METHYLTRANSFERASE-RELATED"/>
    <property type="match status" value="1"/>
</dbReference>
<evidence type="ECO:0000313" key="4">
    <source>
        <dbReference type="Proteomes" id="UP000289792"/>
    </source>
</evidence>
<evidence type="ECO:0000256" key="1">
    <source>
        <dbReference type="ARBA" id="ARBA00022679"/>
    </source>
</evidence>
<proteinExistence type="predicted"/>
<dbReference type="Pfam" id="PF08241">
    <property type="entry name" value="Methyltransf_11"/>
    <property type="match status" value="1"/>
</dbReference>
<dbReference type="AlphaFoldDB" id="A0A4Q0XGK9"/>
<dbReference type="Gene3D" id="3.40.50.150">
    <property type="entry name" value="Vaccinia Virus protein VP39"/>
    <property type="match status" value="1"/>
</dbReference>